<dbReference type="Proteomes" id="UP000008461">
    <property type="component" value="Chromosome"/>
</dbReference>
<evidence type="ECO:0000313" key="2">
    <source>
        <dbReference type="EMBL" id="AEE48483.1"/>
    </source>
</evidence>
<reference evidence="2 3" key="1">
    <citation type="journal article" date="2011" name="Stand. Genomic Sci.">
        <title>Complete genome sequence of Haliscomenobacter hydrossis type strain (O).</title>
        <authorList>
            <consortium name="US DOE Joint Genome Institute (JGI-PGF)"/>
            <person name="Daligault H."/>
            <person name="Lapidus A."/>
            <person name="Zeytun A."/>
            <person name="Nolan M."/>
            <person name="Lucas S."/>
            <person name="Del Rio T.G."/>
            <person name="Tice H."/>
            <person name="Cheng J.F."/>
            <person name="Tapia R."/>
            <person name="Han C."/>
            <person name="Goodwin L."/>
            <person name="Pitluck S."/>
            <person name="Liolios K."/>
            <person name="Pagani I."/>
            <person name="Ivanova N."/>
            <person name="Huntemann M."/>
            <person name="Mavromatis K."/>
            <person name="Mikhailova N."/>
            <person name="Pati A."/>
            <person name="Chen A."/>
            <person name="Palaniappan K."/>
            <person name="Land M."/>
            <person name="Hauser L."/>
            <person name="Brambilla E.M."/>
            <person name="Rohde M."/>
            <person name="Verbarg S."/>
            <person name="Goker M."/>
            <person name="Bristow J."/>
            <person name="Eisen J.A."/>
            <person name="Markowitz V."/>
            <person name="Hugenholtz P."/>
            <person name="Kyrpides N.C."/>
            <person name="Klenk H.P."/>
            <person name="Woyke T."/>
        </authorList>
    </citation>
    <scope>NUCLEOTIDE SEQUENCE [LARGE SCALE GENOMIC DNA]</scope>
    <source>
        <strain evidence="3">ATCC 27775 / DSM 1100 / LMG 10767 / O</strain>
    </source>
</reference>
<dbReference type="RefSeq" id="WP_013763047.1">
    <property type="nucleotide sequence ID" value="NC_015510.1"/>
</dbReference>
<evidence type="ECO:0000313" key="3">
    <source>
        <dbReference type="Proteomes" id="UP000008461"/>
    </source>
</evidence>
<dbReference type="OrthoDB" id="1907165at2"/>
<accession>F4L0H1</accession>
<gene>
    <name evidence="2" type="ordered locus">Halhy_0574</name>
</gene>
<dbReference type="HOGENOM" id="CLU_455533_0_0_10"/>
<dbReference type="EMBL" id="CP002691">
    <property type="protein sequence ID" value="AEE48483.1"/>
    <property type="molecule type" value="Genomic_DNA"/>
</dbReference>
<keyword evidence="3" id="KW-1185">Reference proteome</keyword>
<dbReference type="AlphaFoldDB" id="F4L0H1"/>
<name>F4L0H1_HALH1</name>
<protein>
    <submittedName>
        <fullName evidence="2">Rhs element Vgr protein</fullName>
    </submittedName>
</protein>
<dbReference type="KEGG" id="hhy:Halhy_0574"/>
<dbReference type="InterPro" id="IPR006531">
    <property type="entry name" value="Gp5/Vgr_OB"/>
</dbReference>
<dbReference type="SUPFAM" id="SSF69255">
    <property type="entry name" value="gp5 N-terminal domain-like"/>
    <property type="match status" value="1"/>
</dbReference>
<proteinExistence type="predicted"/>
<organism evidence="2 3">
    <name type="scientific">Haliscomenobacter hydrossis (strain ATCC 27775 / DSM 1100 / LMG 10767 / O)</name>
    <dbReference type="NCBI Taxonomy" id="760192"/>
    <lineage>
        <taxon>Bacteria</taxon>
        <taxon>Pseudomonadati</taxon>
        <taxon>Bacteroidota</taxon>
        <taxon>Saprospiria</taxon>
        <taxon>Saprospirales</taxon>
        <taxon>Haliscomenobacteraceae</taxon>
        <taxon>Haliscomenobacter</taxon>
    </lineage>
</organism>
<dbReference type="InterPro" id="IPR006533">
    <property type="entry name" value="T6SS_Vgr_RhsGE"/>
</dbReference>
<dbReference type="NCBIfam" id="TIGR01646">
    <property type="entry name" value="vgr_GE"/>
    <property type="match status" value="1"/>
</dbReference>
<feature type="domain" description="Gp5/Type VI secretion system Vgr protein OB-fold" evidence="1">
    <location>
        <begin position="376"/>
        <end position="449"/>
    </location>
</feature>
<sequence length="587" mass="63514">MSSTVPTPATPDVVTMKIFSDGNALPGTFEVVLVVVNREFNRIPTARIVLLDGEAAKQDFPISNGVEFLPGTPIEIKLGYRANDDSVFKGLVISQNLKVRRSGSYLTVECKDEAAKMTLDRKFKYFREIKDSAVMEELIGAYGLQADVQDTSIEHKELVQFDATDWDFLMTRTDANGVFCTVQDGTLQIAKPNLGQSPVLTLTYGTTILEFDVEMDARHQFKSVKALAWDPTNQEIVESEASEPGFSENGNLSSTDLAEAMAVESFTLSHTGRLESPELQGWADAKLLRQRLAKTCGRVTCQGFAGVKPGDVIELAGVGERFNGKVIVSAVRQQVADGNWETDIQFGVKSEWFSTTYDVQQPGAGGLLPPINGLQIGIVTTLEADPDGEDRIQIRLPIISPNDEGIWARIATLDAGNNRGTFFRPEIGDEVIVGFLNDDPRHPVVIGMCHSSAKPAPEPPTDDNHKKGYVSRGEMKLTFDDEKNIVSIETPNGNKLELTEDEGAIKLLDENGNKLILNSDGILLESAKDIVLKATGDVKIEGVNVEAKAQADFKAEASAGATLKGSATVTVEGGGQAVLKGGIVQIN</sequence>
<dbReference type="InterPro" id="IPR037026">
    <property type="entry name" value="Vgr_OB-fold_dom_sf"/>
</dbReference>
<dbReference type="eggNOG" id="COG3501">
    <property type="taxonomic scope" value="Bacteria"/>
</dbReference>
<evidence type="ECO:0000259" key="1">
    <source>
        <dbReference type="Pfam" id="PF04717"/>
    </source>
</evidence>
<dbReference type="Gene3D" id="2.40.50.230">
    <property type="entry name" value="Gp5 N-terminal domain"/>
    <property type="match status" value="1"/>
</dbReference>
<dbReference type="STRING" id="760192.Halhy_0574"/>
<dbReference type="Pfam" id="PF04717">
    <property type="entry name" value="Phage_base_V"/>
    <property type="match status" value="1"/>
</dbReference>
<reference key="2">
    <citation type="submission" date="2011-04" db="EMBL/GenBank/DDBJ databases">
        <title>Complete sequence of chromosome of Haliscomenobacter hydrossis DSM 1100.</title>
        <authorList>
            <consortium name="US DOE Joint Genome Institute (JGI-PGF)"/>
            <person name="Lucas S."/>
            <person name="Han J."/>
            <person name="Lapidus A."/>
            <person name="Bruce D."/>
            <person name="Goodwin L."/>
            <person name="Pitluck S."/>
            <person name="Peters L."/>
            <person name="Kyrpides N."/>
            <person name="Mavromatis K."/>
            <person name="Ivanova N."/>
            <person name="Ovchinnikova G."/>
            <person name="Pagani I."/>
            <person name="Daligault H."/>
            <person name="Detter J.C."/>
            <person name="Han C."/>
            <person name="Land M."/>
            <person name="Hauser L."/>
            <person name="Markowitz V."/>
            <person name="Cheng J.-F."/>
            <person name="Hugenholtz P."/>
            <person name="Woyke T."/>
            <person name="Wu D."/>
            <person name="Verbarg S."/>
            <person name="Frueling A."/>
            <person name="Brambilla E."/>
            <person name="Klenk H.-P."/>
            <person name="Eisen J.A."/>
        </authorList>
    </citation>
    <scope>NUCLEOTIDE SEQUENCE</scope>
    <source>
        <strain>DSM 1100</strain>
    </source>
</reference>
<dbReference type="SUPFAM" id="SSF69279">
    <property type="entry name" value="Phage tail proteins"/>
    <property type="match status" value="1"/>
</dbReference>